<evidence type="ECO:0000313" key="2">
    <source>
        <dbReference type="Proteomes" id="UP000003340"/>
    </source>
</evidence>
<dbReference type="HOGENOM" id="CLU_2804882_0_0_9"/>
<protein>
    <submittedName>
        <fullName evidence="1">Uncharacterized protein</fullName>
    </submittedName>
</protein>
<reference evidence="1 2" key="1">
    <citation type="submission" date="2009-01" db="EMBL/GenBank/DDBJ databases">
        <authorList>
            <person name="Fulton L."/>
            <person name="Clifton S."/>
            <person name="Fulton B."/>
            <person name="Xu J."/>
            <person name="Minx P."/>
            <person name="Pepin K.H."/>
            <person name="Johnson M."/>
            <person name="Bhonagiri V."/>
            <person name="Nash W.E."/>
            <person name="Mardis E.R."/>
            <person name="Wilson R.K."/>
        </authorList>
    </citation>
    <scope>NUCLEOTIDE SEQUENCE [LARGE SCALE GENOMIC DNA]</scope>
    <source>
        <strain evidence="1 2">DSM 5476</strain>
    </source>
</reference>
<accession>C0E9H2</accession>
<comment type="caution">
    <text evidence="1">The sequence shown here is derived from an EMBL/GenBank/DDBJ whole genome shotgun (WGS) entry which is preliminary data.</text>
</comment>
<name>C0E9H2_9FIRM</name>
<dbReference type="Proteomes" id="UP000003340">
    <property type="component" value="Unassembled WGS sequence"/>
</dbReference>
<keyword evidence="2" id="KW-1185">Reference proteome</keyword>
<dbReference type="AlphaFoldDB" id="C0E9H2"/>
<organism evidence="1 2">
    <name type="scientific">[Clostridium] methylpentosum DSM 5476</name>
    <dbReference type="NCBI Taxonomy" id="537013"/>
    <lineage>
        <taxon>Bacteria</taxon>
        <taxon>Bacillati</taxon>
        <taxon>Bacillota</taxon>
        <taxon>Clostridia</taxon>
        <taxon>Eubacteriales</taxon>
        <taxon>Oscillospiraceae</taxon>
        <taxon>Oscillospiraceae incertae sedis</taxon>
    </lineage>
</organism>
<gene>
    <name evidence="1" type="ORF">CLOSTMETH_00471</name>
</gene>
<evidence type="ECO:0000313" key="1">
    <source>
        <dbReference type="EMBL" id="EEG31882.1"/>
    </source>
</evidence>
<proteinExistence type="predicted"/>
<sequence length="67" mass="6970">MVQMKSNGKGGSKKEDGTGGICAAPAGKKLLDQKKFIRCGEGAGLCLEIFGIAGALKKRGERFADAR</sequence>
<dbReference type="EMBL" id="ACEC01000020">
    <property type="protein sequence ID" value="EEG31882.1"/>
    <property type="molecule type" value="Genomic_DNA"/>
</dbReference>
<reference evidence="1 2" key="2">
    <citation type="submission" date="2009-02" db="EMBL/GenBank/DDBJ databases">
        <title>Draft genome sequence of Clostridium methylpentosum (DSM 5476).</title>
        <authorList>
            <person name="Sudarsanam P."/>
            <person name="Ley R."/>
            <person name="Guruge J."/>
            <person name="Turnbaugh P.J."/>
            <person name="Mahowald M."/>
            <person name="Liep D."/>
            <person name="Gordon J."/>
        </authorList>
    </citation>
    <scope>NUCLEOTIDE SEQUENCE [LARGE SCALE GENOMIC DNA]</scope>
    <source>
        <strain evidence="1 2">DSM 5476</strain>
    </source>
</reference>